<name>A0A2J6PL36_9HELO</name>
<dbReference type="GO" id="GO:0043130">
    <property type="term" value="F:ubiquitin binding"/>
    <property type="evidence" value="ECO:0007669"/>
    <property type="project" value="TreeGrafter"/>
</dbReference>
<keyword evidence="5 8" id="KW-0863">Zinc-finger</keyword>
<dbReference type="Gene3D" id="3.30.40.10">
    <property type="entry name" value="Zinc/RING finger domain, C3HC4 (zinc finger)"/>
    <property type="match status" value="1"/>
</dbReference>
<dbReference type="InterPro" id="IPR000571">
    <property type="entry name" value="Znf_CCCH"/>
</dbReference>
<feature type="zinc finger region" description="C3H1-type" evidence="8">
    <location>
        <begin position="146"/>
        <end position="173"/>
    </location>
</feature>
<keyword evidence="6" id="KW-0833">Ubl conjugation pathway</keyword>
<evidence type="ECO:0000256" key="3">
    <source>
        <dbReference type="ARBA" id="ARBA00022723"/>
    </source>
</evidence>
<feature type="region of interest" description="Disordered" evidence="9">
    <location>
        <begin position="85"/>
        <end position="121"/>
    </location>
</feature>
<feature type="domain" description="RING-type" evidence="11">
    <location>
        <begin position="704"/>
        <end position="917"/>
    </location>
</feature>
<evidence type="ECO:0000313" key="13">
    <source>
        <dbReference type="Proteomes" id="UP000235672"/>
    </source>
</evidence>
<dbReference type="Gene3D" id="4.10.1000.10">
    <property type="entry name" value="Zinc finger, CCCH-type"/>
    <property type="match status" value="1"/>
</dbReference>
<dbReference type="Pfam" id="PF00642">
    <property type="entry name" value="zf-CCCH"/>
    <property type="match status" value="1"/>
</dbReference>
<protein>
    <submittedName>
        <fullName evidence="12">Uncharacterized protein</fullName>
    </submittedName>
</protein>
<sequence>MAPCRFFARGSCFYGASCRNSHDAPAPAVSASSPSEARNPATQEGLKRTPAELTAPKKISCWFFTHGMCKYGDSCKNFHDHLDDGDHRSPSQASAPSATFSTDTGLVSRNDAEPKVITSTESRLKPEAALFTPKLEAPSIPQEDRPKVSIPCRFFARGICNRGENCAFLHIVLPQGEYVQSLDEKLPEQQAIALNMSALSIQDGLPRDMNGARVIYGPGAEVLSVKLASDFSSVQISGLAPDTKASTVCKLVSDLGYPVEESQVILKHLGQIRIIAEVRIENPSFAKDVTRKWEQGKTGKNKDLSIKPLTGTCGNGATGNRLQLSTITCTWHQASRNACVTYGSQYEADEAMEQLEANTILDRIPDCSVLNYHPGFRNSYYVVHVSNLHAKTTEDDIKILLADWLCPDEISLDEPTHKYSDSEAAEIIRGLLQSKGELESFQHQSIPGSNKVKATATFVDRDVAAKAVRDLHNTYVEALGKTKIFINHVISVKYNVPTSIASALKKELDKLGKDIWRSGHVHLKTYPQIDPSKSFTAMRVFGENLKNVSGAKAQLEKLLSGAVVMSGEAPLWDSSFLKSTALADLNELGKTHELLVYRDARKSQLLMFGGSVDGQNTVQRALIEKIETLRKCQHTIILSSQLLKKAMQGGMRRLKGQFGEAIALNVALNPKTITLTGSEEEFQQAQALLVHSSQDHEIVSSAQTIEDCVVCWTEATDPLHTTCDHTYCKDCFAIQASSASDNDIPLHCFGSEGKCEHVFSIDELKAMLSFTDFENLLQHAFNIHIRTRPKDFQYCPTPDCPQVYRLTSTGQTFFCSACLSPVCTKCNVISHEGMTCEEYKEMDSEANKLFQEYKKEHDVRDCPNCKIGIQKSDGCNHMECMHCGTHICWFCMKTFQVSGECYSHMTRVHGNYGEGFE</sequence>
<dbReference type="GO" id="GO:0097039">
    <property type="term" value="P:protein linear polyubiquitination"/>
    <property type="evidence" value="ECO:0007669"/>
    <property type="project" value="TreeGrafter"/>
</dbReference>
<accession>A0A2J6PL36</accession>
<dbReference type="InterPro" id="IPR013087">
    <property type="entry name" value="Znf_C2H2_type"/>
</dbReference>
<feature type="zinc finger region" description="C3H1-type" evidence="8">
    <location>
        <begin position="55"/>
        <end position="82"/>
    </location>
</feature>
<dbReference type="SUPFAM" id="SSF57850">
    <property type="entry name" value="RING/U-box"/>
    <property type="match status" value="3"/>
</dbReference>
<evidence type="ECO:0000256" key="4">
    <source>
        <dbReference type="ARBA" id="ARBA00022737"/>
    </source>
</evidence>
<dbReference type="InterPro" id="IPR044066">
    <property type="entry name" value="TRIAD_supradom"/>
</dbReference>
<dbReference type="PROSITE" id="PS50103">
    <property type="entry name" value="ZF_C3H1"/>
    <property type="match status" value="3"/>
</dbReference>
<feature type="domain" description="C3H1-type" evidence="10">
    <location>
        <begin position="1"/>
        <end position="25"/>
    </location>
</feature>
<proteinExistence type="predicted"/>
<dbReference type="CDD" id="cd22585">
    <property type="entry name" value="Rcat_RBR_DEAH12-like"/>
    <property type="match status" value="1"/>
</dbReference>
<feature type="domain" description="C3H1-type" evidence="10">
    <location>
        <begin position="146"/>
        <end position="173"/>
    </location>
</feature>
<dbReference type="InterPro" id="IPR002867">
    <property type="entry name" value="IBR_dom"/>
</dbReference>
<keyword evidence="3 8" id="KW-0479">Metal-binding</keyword>
<evidence type="ECO:0000256" key="9">
    <source>
        <dbReference type="SAM" id="MobiDB-lite"/>
    </source>
</evidence>
<feature type="zinc finger region" description="C3H1-type" evidence="8">
    <location>
        <begin position="1"/>
        <end position="25"/>
    </location>
</feature>
<dbReference type="GO" id="GO:0043161">
    <property type="term" value="P:proteasome-mediated ubiquitin-dependent protein catabolic process"/>
    <property type="evidence" value="ECO:0007669"/>
    <property type="project" value="TreeGrafter"/>
</dbReference>
<dbReference type="Pfam" id="PF01485">
    <property type="entry name" value="IBR"/>
    <property type="match status" value="1"/>
</dbReference>
<dbReference type="Proteomes" id="UP000235672">
    <property type="component" value="Unassembled WGS sequence"/>
</dbReference>
<feature type="compositionally biased region" description="Low complexity" evidence="9">
    <location>
        <begin position="24"/>
        <end position="35"/>
    </location>
</feature>
<dbReference type="InterPro" id="IPR036855">
    <property type="entry name" value="Znf_CCCH_sf"/>
</dbReference>
<dbReference type="InterPro" id="IPR013083">
    <property type="entry name" value="Znf_RING/FYVE/PHD"/>
</dbReference>
<dbReference type="PROSITE" id="PS51873">
    <property type="entry name" value="TRIAD"/>
    <property type="match status" value="1"/>
</dbReference>
<feature type="region of interest" description="Disordered" evidence="9">
    <location>
        <begin position="24"/>
        <end position="50"/>
    </location>
</feature>
<evidence type="ECO:0000259" key="11">
    <source>
        <dbReference type="PROSITE" id="PS51873"/>
    </source>
</evidence>
<dbReference type="Gene3D" id="1.20.120.1750">
    <property type="match status" value="1"/>
</dbReference>
<dbReference type="PANTHER" id="PTHR22770">
    <property type="entry name" value="UBIQUITIN CONJUGATING ENZYME 7 INTERACTING PROTEIN-RELATED"/>
    <property type="match status" value="1"/>
</dbReference>
<evidence type="ECO:0000256" key="2">
    <source>
        <dbReference type="ARBA" id="ARBA00022679"/>
    </source>
</evidence>
<dbReference type="GO" id="GO:0004842">
    <property type="term" value="F:ubiquitin-protein transferase activity"/>
    <property type="evidence" value="ECO:0007669"/>
    <property type="project" value="TreeGrafter"/>
</dbReference>
<dbReference type="Gene3D" id="3.30.1370.210">
    <property type="match status" value="1"/>
</dbReference>
<evidence type="ECO:0000256" key="1">
    <source>
        <dbReference type="ARBA" id="ARBA00004906"/>
    </source>
</evidence>
<dbReference type="Pfam" id="PF22191">
    <property type="entry name" value="IBR_1"/>
    <property type="match status" value="1"/>
</dbReference>
<reference evidence="12 13" key="1">
    <citation type="submission" date="2016-05" db="EMBL/GenBank/DDBJ databases">
        <title>A degradative enzymes factory behind the ericoid mycorrhizal symbiosis.</title>
        <authorList>
            <consortium name="DOE Joint Genome Institute"/>
            <person name="Martino E."/>
            <person name="Morin E."/>
            <person name="Grelet G."/>
            <person name="Kuo A."/>
            <person name="Kohler A."/>
            <person name="Daghino S."/>
            <person name="Barry K."/>
            <person name="Choi C."/>
            <person name="Cichocki N."/>
            <person name="Clum A."/>
            <person name="Copeland A."/>
            <person name="Hainaut M."/>
            <person name="Haridas S."/>
            <person name="Labutti K."/>
            <person name="Lindquist E."/>
            <person name="Lipzen A."/>
            <person name="Khouja H.-R."/>
            <person name="Murat C."/>
            <person name="Ohm R."/>
            <person name="Olson A."/>
            <person name="Spatafora J."/>
            <person name="Veneault-Fourrey C."/>
            <person name="Henrissat B."/>
            <person name="Grigoriev I."/>
            <person name="Martin F."/>
            <person name="Perotto S."/>
        </authorList>
    </citation>
    <scope>NUCLEOTIDE SEQUENCE [LARGE SCALE GENOMIC DNA]</scope>
    <source>
        <strain evidence="12 13">UAMH 7357</strain>
    </source>
</reference>
<comment type="pathway">
    <text evidence="1">Protein modification; protein ubiquitination.</text>
</comment>
<dbReference type="SMART" id="SM00647">
    <property type="entry name" value="IBR"/>
    <property type="match status" value="2"/>
</dbReference>
<dbReference type="SMART" id="SM00356">
    <property type="entry name" value="ZnF_C3H1"/>
    <property type="match status" value="3"/>
</dbReference>
<dbReference type="SUPFAM" id="SSF90229">
    <property type="entry name" value="CCCH zinc finger"/>
    <property type="match status" value="1"/>
</dbReference>
<keyword evidence="4" id="KW-0677">Repeat</keyword>
<dbReference type="GO" id="GO:0000151">
    <property type="term" value="C:ubiquitin ligase complex"/>
    <property type="evidence" value="ECO:0007669"/>
    <property type="project" value="TreeGrafter"/>
</dbReference>
<feature type="compositionally biased region" description="Polar residues" evidence="9">
    <location>
        <begin position="90"/>
        <end position="107"/>
    </location>
</feature>
<dbReference type="EMBL" id="KZ613519">
    <property type="protein sequence ID" value="PMD14733.1"/>
    <property type="molecule type" value="Genomic_DNA"/>
</dbReference>
<evidence type="ECO:0000256" key="8">
    <source>
        <dbReference type="PROSITE-ProRule" id="PRU00723"/>
    </source>
</evidence>
<dbReference type="CDD" id="cd16449">
    <property type="entry name" value="RING-HC"/>
    <property type="match status" value="1"/>
</dbReference>
<organism evidence="12 13">
    <name type="scientific">Hyaloscypha hepaticicola</name>
    <dbReference type="NCBI Taxonomy" id="2082293"/>
    <lineage>
        <taxon>Eukaryota</taxon>
        <taxon>Fungi</taxon>
        <taxon>Dikarya</taxon>
        <taxon>Ascomycota</taxon>
        <taxon>Pezizomycotina</taxon>
        <taxon>Leotiomycetes</taxon>
        <taxon>Helotiales</taxon>
        <taxon>Hyaloscyphaceae</taxon>
        <taxon>Hyaloscypha</taxon>
    </lineage>
</organism>
<dbReference type="PROSITE" id="PS00028">
    <property type="entry name" value="ZINC_FINGER_C2H2_1"/>
    <property type="match status" value="1"/>
</dbReference>
<dbReference type="PANTHER" id="PTHR22770:SF13">
    <property type="entry name" value="RING-TYPE DOMAIN-CONTAINING PROTEIN"/>
    <property type="match status" value="1"/>
</dbReference>
<dbReference type="InterPro" id="IPR051628">
    <property type="entry name" value="LUBAC_E3_Ligases"/>
</dbReference>
<dbReference type="OrthoDB" id="10009520at2759"/>
<evidence type="ECO:0000259" key="10">
    <source>
        <dbReference type="PROSITE" id="PS50103"/>
    </source>
</evidence>
<dbReference type="CDD" id="cd20335">
    <property type="entry name" value="BRcat_RBR"/>
    <property type="match status" value="1"/>
</dbReference>
<dbReference type="AlphaFoldDB" id="A0A2J6PL36"/>
<evidence type="ECO:0000313" key="12">
    <source>
        <dbReference type="EMBL" id="PMD14733.1"/>
    </source>
</evidence>
<dbReference type="GO" id="GO:0008270">
    <property type="term" value="F:zinc ion binding"/>
    <property type="evidence" value="ECO:0007669"/>
    <property type="project" value="UniProtKB-KW"/>
</dbReference>
<keyword evidence="7 8" id="KW-0862">Zinc</keyword>
<evidence type="ECO:0000256" key="6">
    <source>
        <dbReference type="ARBA" id="ARBA00022786"/>
    </source>
</evidence>
<evidence type="ECO:0000256" key="5">
    <source>
        <dbReference type="ARBA" id="ARBA00022771"/>
    </source>
</evidence>
<keyword evidence="13" id="KW-1185">Reference proteome</keyword>
<evidence type="ECO:0000256" key="7">
    <source>
        <dbReference type="ARBA" id="ARBA00022833"/>
    </source>
</evidence>
<feature type="domain" description="C3H1-type" evidence="10">
    <location>
        <begin position="55"/>
        <end position="82"/>
    </location>
</feature>
<gene>
    <name evidence="12" type="ORF">NA56DRAFT_754585</name>
</gene>
<keyword evidence="2" id="KW-0808">Transferase</keyword>
<dbReference type="STRING" id="1745343.A0A2J6PL36"/>